<accession>A0A932HX18</accession>
<evidence type="ECO:0000256" key="5">
    <source>
        <dbReference type="ARBA" id="ARBA00023014"/>
    </source>
</evidence>
<dbReference type="InterPro" id="IPR006158">
    <property type="entry name" value="Cobalamin-bd"/>
</dbReference>
<comment type="cofactor">
    <cofactor evidence="1">
        <name>[4Fe-4S] cluster</name>
        <dbReference type="ChEBI" id="CHEBI:49883"/>
    </cofactor>
</comment>
<dbReference type="Gene3D" id="3.40.50.280">
    <property type="entry name" value="Cobalamin-binding domain"/>
    <property type="match status" value="1"/>
</dbReference>
<evidence type="ECO:0000256" key="3">
    <source>
        <dbReference type="ARBA" id="ARBA00022723"/>
    </source>
</evidence>
<dbReference type="EMBL" id="JACPUR010000001">
    <property type="protein sequence ID" value="MBI3125988.1"/>
    <property type="molecule type" value="Genomic_DNA"/>
</dbReference>
<dbReference type="PANTHER" id="PTHR43409">
    <property type="entry name" value="ANAEROBIC MAGNESIUM-PROTOPORPHYRIN IX MONOMETHYL ESTER CYCLASE-RELATED"/>
    <property type="match status" value="1"/>
</dbReference>
<evidence type="ECO:0000256" key="2">
    <source>
        <dbReference type="ARBA" id="ARBA00022691"/>
    </source>
</evidence>
<keyword evidence="2" id="KW-0949">S-adenosyl-L-methionine</keyword>
<name>A0A932HX18_UNCTE</name>
<dbReference type="SMART" id="SM00729">
    <property type="entry name" value="Elp3"/>
    <property type="match status" value="1"/>
</dbReference>
<comment type="caution">
    <text evidence="8">The sequence shown here is derived from an EMBL/GenBank/DDBJ whole genome shotgun (WGS) entry which is preliminary data.</text>
</comment>
<dbReference type="InterPro" id="IPR023404">
    <property type="entry name" value="rSAM_horseshoe"/>
</dbReference>
<sequence>MALNILVVNPPYPGKREIVFMPLGLGYVISITEKQGHRVKVVDMHNLRLPMRILEKELRKDEYDLCFMGGFAMQVQGMREVARLVRELSPRTTVVIGGVGVSDIPEIALDYTGASAVAIGECEAVLPDMLASIEAGAPFEHVPTFVYKKNGNFVKNPKGPVQVDLDELPFPAFHHFDIEYICKRSYNGEGSRSIHMMTSRGCPFRCSFCINSVLNDNDFLKQLHGSIVDERNNAAQRFRSPANIVKEIDFLRRNYGISDFHFADEEFITHKSRLFEVCDAIRPLGITWSTSGRADWATEEKLHAMRTAGCRYVLFGVETGSQKMMDLMHKNAKKEKVILGLNSARKVGMNFIANFMFAHPGETEETIRETVEFCKKMDLVYLPTFTTLFPNSKMFHEYASEKVKDWSSYFGTLAHIDFTNRPFINLTNIDDQKLVKLRNRVIAETFAYKLVGLKRSRLAKILRPILSTCLVVMDASPDWLRWFIRGIIRQLLDFRPMPSSATQIPPNELGQGFKALAESETEDGYQVSLDLLQIDSPTSRISKPGSRK</sequence>
<keyword evidence="3" id="KW-0479">Metal-binding</keyword>
<evidence type="ECO:0000313" key="9">
    <source>
        <dbReference type="Proteomes" id="UP000782312"/>
    </source>
</evidence>
<dbReference type="PROSITE" id="PS51918">
    <property type="entry name" value="RADICAL_SAM"/>
    <property type="match status" value="1"/>
</dbReference>
<dbReference type="GO" id="GO:0051539">
    <property type="term" value="F:4 iron, 4 sulfur cluster binding"/>
    <property type="evidence" value="ECO:0007669"/>
    <property type="project" value="UniProtKB-KW"/>
</dbReference>
<dbReference type="GO" id="GO:0005829">
    <property type="term" value="C:cytosol"/>
    <property type="evidence" value="ECO:0007669"/>
    <property type="project" value="TreeGrafter"/>
</dbReference>
<evidence type="ECO:0000259" key="7">
    <source>
        <dbReference type="PROSITE" id="PS51918"/>
    </source>
</evidence>
<evidence type="ECO:0000256" key="1">
    <source>
        <dbReference type="ARBA" id="ARBA00001966"/>
    </source>
</evidence>
<evidence type="ECO:0000313" key="8">
    <source>
        <dbReference type="EMBL" id="MBI3125988.1"/>
    </source>
</evidence>
<dbReference type="InterPro" id="IPR007197">
    <property type="entry name" value="rSAM"/>
</dbReference>
<dbReference type="InterPro" id="IPR051198">
    <property type="entry name" value="BchE-like"/>
</dbReference>
<feature type="domain" description="Radical SAM core" evidence="7">
    <location>
        <begin position="188"/>
        <end position="422"/>
    </location>
</feature>
<dbReference type="InterPro" id="IPR058240">
    <property type="entry name" value="rSAM_sf"/>
</dbReference>
<dbReference type="PANTHER" id="PTHR43409:SF16">
    <property type="entry name" value="SLR0320 PROTEIN"/>
    <property type="match status" value="1"/>
</dbReference>
<dbReference type="Pfam" id="PF02310">
    <property type="entry name" value="B12-binding"/>
    <property type="match status" value="1"/>
</dbReference>
<feature type="domain" description="B12-binding" evidence="6">
    <location>
        <begin position="2"/>
        <end position="140"/>
    </location>
</feature>
<dbReference type="AlphaFoldDB" id="A0A932HX18"/>
<dbReference type="SUPFAM" id="SSF102114">
    <property type="entry name" value="Radical SAM enzymes"/>
    <property type="match status" value="1"/>
</dbReference>
<protein>
    <submittedName>
        <fullName evidence="8">Radical SAM protein</fullName>
    </submittedName>
</protein>
<reference evidence="8" key="1">
    <citation type="submission" date="2020-07" db="EMBL/GenBank/DDBJ databases">
        <title>Huge and variable diversity of episymbiotic CPR bacteria and DPANN archaea in groundwater ecosystems.</title>
        <authorList>
            <person name="He C.Y."/>
            <person name="Keren R."/>
            <person name="Whittaker M."/>
            <person name="Farag I.F."/>
            <person name="Doudna J."/>
            <person name="Cate J.H.D."/>
            <person name="Banfield J.F."/>
        </authorList>
    </citation>
    <scope>NUCLEOTIDE SEQUENCE</scope>
    <source>
        <strain evidence="8">NC_groundwater_763_Ag_S-0.2um_68_21</strain>
    </source>
</reference>
<dbReference type="SFLD" id="SFLDG01082">
    <property type="entry name" value="B12-binding_domain_containing"/>
    <property type="match status" value="1"/>
</dbReference>
<dbReference type="SFLD" id="SFLDG01123">
    <property type="entry name" value="methyltransferase_(Class_B)"/>
    <property type="match status" value="1"/>
</dbReference>
<dbReference type="SFLD" id="SFLDS00029">
    <property type="entry name" value="Radical_SAM"/>
    <property type="match status" value="1"/>
</dbReference>
<dbReference type="Proteomes" id="UP000782312">
    <property type="component" value="Unassembled WGS sequence"/>
</dbReference>
<dbReference type="Pfam" id="PF04055">
    <property type="entry name" value="Radical_SAM"/>
    <property type="match status" value="1"/>
</dbReference>
<dbReference type="Gene3D" id="3.80.30.20">
    <property type="entry name" value="tm_1862 like domain"/>
    <property type="match status" value="1"/>
</dbReference>
<dbReference type="PROSITE" id="PS51332">
    <property type="entry name" value="B12_BINDING"/>
    <property type="match status" value="1"/>
</dbReference>
<dbReference type="CDD" id="cd02068">
    <property type="entry name" value="radical_SAM_B12_BD"/>
    <property type="match status" value="1"/>
</dbReference>
<dbReference type="CDD" id="cd01335">
    <property type="entry name" value="Radical_SAM"/>
    <property type="match status" value="1"/>
</dbReference>
<evidence type="ECO:0000259" key="6">
    <source>
        <dbReference type="PROSITE" id="PS51332"/>
    </source>
</evidence>
<keyword evidence="4" id="KW-0408">Iron</keyword>
<dbReference type="GO" id="GO:0046872">
    <property type="term" value="F:metal ion binding"/>
    <property type="evidence" value="ECO:0007669"/>
    <property type="project" value="UniProtKB-KW"/>
</dbReference>
<dbReference type="InterPro" id="IPR006638">
    <property type="entry name" value="Elp3/MiaA/NifB-like_rSAM"/>
</dbReference>
<proteinExistence type="predicted"/>
<dbReference type="GO" id="GO:0003824">
    <property type="term" value="F:catalytic activity"/>
    <property type="evidence" value="ECO:0007669"/>
    <property type="project" value="InterPro"/>
</dbReference>
<dbReference type="GO" id="GO:0031419">
    <property type="term" value="F:cobalamin binding"/>
    <property type="evidence" value="ECO:0007669"/>
    <property type="project" value="InterPro"/>
</dbReference>
<evidence type="ECO:0000256" key="4">
    <source>
        <dbReference type="ARBA" id="ARBA00023004"/>
    </source>
</evidence>
<dbReference type="InterPro" id="IPR034466">
    <property type="entry name" value="Methyltransferase_Class_B"/>
</dbReference>
<keyword evidence="5" id="KW-0411">Iron-sulfur</keyword>
<organism evidence="8 9">
    <name type="scientific">Tectimicrobiota bacterium</name>
    <dbReference type="NCBI Taxonomy" id="2528274"/>
    <lineage>
        <taxon>Bacteria</taxon>
        <taxon>Pseudomonadati</taxon>
        <taxon>Nitrospinota/Tectimicrobiota group</taxon>
        <taxon>Candidatus Tectimicrobiota</taxon>
    </lineage>
</organism>
<gene>
    <name evidence="8" type="ORF">HYZ11_00100</name>
</gene>